<dbReference type="InterPro" id="IPR000700">
    <property type="entry name" value="PAS-assoc_C"/>
</dbReference>
<organism evidence="4 5">
    <name type="scientific">Motilibacter rhizosphaerae</name>
    <dbReference type="NCBI Taxonomy" id="598652"/>
    <lineage>
        <taxon>Bacteria</taxon>
        <taxon>Bacillati</taxon>
        <taxon>Actinomycetota</taxon>
        <taxon>Actinomycetes</taxon>
        <taxon>Motilibacterales</taxon>
        <taxon>Motilibacteraceae</taxon>
        <taxon>Motilibacter</taxon>
    </lineage>
</organism>
<dbReference type="PROSITE" id="PS50887">
    <property type="entry name" value="GGDEF"/>
    <property type="match status" value="1"/>
</dbReference>
<dbReference type="Gene3D" id="3.30.450.20">
    <property type="entry name" value="PAS domain"/>
    <property type="match status" value="3"/>
</dbReference>
<dbReference type="SMART" id="SM00086">
    <property type="entry name" value="PAC"/>
    <property type="match status" value="2"/>
</dbReference>
<feature type="domain" description="PAS" evidence="1">
    <location>
        <begin position="134"/>
        <end position="204"/>
    </location>
</feature>
<dbReference type="NCBIfam" id="TIGR00229">
    <property type="entry name" value="sensory_box"/>
    <property type="match status" value="2"/>
</dbReference>
<dbReference type="NCBIfam" id="TIGR00254">
    <property type="entry name" value="GGDEF"/>
    <property type="match status" value="1"/>
</dbReference>
<sequence>MQRLPVTQTRSMQRELVQQAVAAMPHTSLLVVDRRLRVQSVTGTALAAYGITARLVGRVLPDALPPHLAFRATALVSRALEGAEVWDATPWGPEGAHEATYTPVVGDGGEVAGCLVTVRAAGPERRAADALVALSEQRRAAVDTAGDVLATFDAAGRFAWVSDSIRPLTGWAPGELIGRNPLDLLHPEDASRTRDVLRPLYRGAGETTAEYRYRRRDGEYVWLQARVRALPGQRGEVQGLVSAVRDISGRKEGLAASGAVEDAMAAAFAAAPGGMGVVAVDGTWTLVNAALADLLGRSPEDLRARPVEELAEPVDRFLVAGLVRDVLDSGAQGQAECGFVRPDGRAVRVALAASVARDLSGATRFVVLQAEDVTQRRSAQDELLRRAYSDPLTGLPNRSAFFDRLRHALAAAPRRRVDVGVVFIDLEGFKLVNDSLGHAAGDEVLQLVGARLREAVREEDTVARLGGDEFAVLCEAVTAPEAVDVLVERLRASVDEPVTLATGPVRVGLTTGVAVGVGVSAEELLRRADEAMYAQKPGRVLDLR</sequence>
<dbReference type="OrthoDB" id="23692at2"/>
<dbReference type="Pfam" id="PF08448">
    <property type="entry name" value="PAS_4"/>
    <property type="match status" value="2"/>
</dbReference>
<dbReference type="Pfam" id="PF08447">
    <property type="entry name" value="PAS_3"/>
    <property type="match status" value="1"/>
</dbReference>
<dbReference type="InterPro" id="IPR043128">
    <property type="entry name" value="Rev_trsase/Diguanyl_cyclase"/>
</dbReference>
<dbReference type="CDD" id="cd01949">
    <property type="entry name" value="GGDEF"/>
    <property type="match status" value="1"/>
</dbReference>
<evidence type="ECO:0000259" key="2">
    <source>
        <dbReference type="PROSITE" id="PS50113"/>
    </source>
</evidence>
<dbReference type="SMART" id="SM00267">
    <property type="entry name" value="GGDEF"/>
    <property type="match status" value="1"/>
</dbReference>
<dbReference type="InterPro" id="IPR001610">
    <property type="entry name" value="PAC"/>
</dbReference>
<dbReference type="InterPro" id="IPR000160">
    <property type="entry name" value="GGDEF_dom"/>
</dbReference>
<dbReference type="PANTHER" id="PTHR44757">
    <property type="entry name" value="DIGUANYLATE CYCLASE DGCP"/>
    <property type="match status" value="1"/>
</dbReference>
<dbReference type="InterPro" id="IPR013655">
    <property type="entry name" value="PAS_fold_3"/>
</dbReference>
<dbReference type="InterPro" id="IPR035965">
    <property type="entry name" value="PAS-like_dom_sf"/>
</dbReference>
<dbReference type="InterPro" id="IPR029787">
    <property type="entry name" value="Nucleotide_cyclase"/>
</dbReference>
<evidence type="ECO:0000259" key="1">
    <source>
        <dbReference type="PROSITE" id="PS50112"/>
    </source>
</evidence>
<evidence type="ECO:0000313" key="4">
    <source>
        <dbReference type="EMBL" id="RZS80036.1"/>
    </source>
</evidence>
<dbReference type="Pfam" id="PF00990">
    <property type="entry name" value="GGDEF"/>
    <property type="match status" value="1"/>
</dbReference>
<dbReference type="PANTHER" id="PTHR44757:SF2">
    <property type="entry name" value="BIOFILM ARCHITECTURE MAINTENANCE PROTEIN MBAA"/>
    <property type="match status" value="1"/>
</dbReference>
<dbReference type="PROSITE" id="PS50113">
    <property type="entry name" value="PAC"/>
    <property type="match status" value="2"/>
</dbReference>
<dbReference type="SUPFAM" id="SSF55073">
    <property type="entry name" value="Nucleotide cyclase"/>
    <property type="match status" value="1"/>
</dbReference>
<proteinExistence type="predicted"/>
<dbReference type="AlphaFoldDB" id="A0A4Q7NAV6"/>
<dbReference type="SMART" id="SM00091">
    <property type="entry name" value="PAS"/>
    <property type="match status" value="2"/>
</dbReference>
<dbReference type="CDD" id="cd00130">
    <property type="entry name" value="PAS"/>
    <property type="match status" value="2"/>
</dbReference>
<feature type="domain" description="GGDEF" evidence="3">
    <location>
        <begin position="417"/>
        <end position="544"/>
    </location>
</feature>
<dbReference type="PROSITE" id="PS50112">
    <property type="entry name" value="PAS"/>
    <property type="match status" value="2"/>
</dbReference>
<dbReference type="InterPro" id="IPR013656">
    <property type="entry name" value="PAS_4"/>
</dbReference>
<evidence type="ECO:0000313" key="5">
    <source>
        <dbReference type="Proteomes" id="UP000293638"/>
    </source>
</evidence>
<feature type="domain" description="PAC" evidence="2">
    <location>
        <begin position="333"/>
        <end position="385"/>
    </location>
</feature>
<feature type="domain" description="PAS" evidence="1">
    <location>
        <begin position="260"/>
        <end position="330"/>
    </location>
</feature>
<gene>
    <name evidence="4" type="ORF">EV189_3515</name>
</gene>
<dbReference type="EMBL" id="SGXD01000005">
    <property type="protein sequence ID" value="RZS80036.1"/>
    <property type="molecule type" value="Genomic_DNA"/>
</dbReference>
<evidence type="ECO:0000259" key="3">
    <source>
        <dbReference type="PROSITE" id="PS50887"/>
    </source>
</evidence>
<protein>
    <submittedName>
        <fullName evidence="4">PAS domain S-box-containing protein/diguanylate cyclase (GGDEF)-like protein</fullName>
    </submittedName>
</protein>
<reference evidence="4 5" key="1">
    <citation type="submission" date="2019-02" db="EMBL/GenBank/DDBJ databases">
        <title>Genomic Encyclopedia of Type Strains, Phase IV (KMG-IV): sequencing the most valuable type-strain genomes for metagenomic binning, comparative biology and taxonomic classification.</title>
        <authorList>
            <person name="Goeker M."/>
        </authorList>
    </citation>
    <scope>NUCLEOTIDE SEQUENCE [LARGE SCALE GENOMIC DNA]</scope>
    <source>
        <strain evidence="4 5">DSM 45622</strain>
    </source>
</reference>
<dbReference type="Proteomes" id="UP000293638">
    <property type="component" value="Unassembled WGS sequence"/>
</dbReference>
<comment type="caution">
    <text evidence="4">The sequence shown here is derived from an EMBL/GenBank/DDBJ whole genome shotgun (WGS) entry which is preliminary data.</text>
</comment>
<dbReference type="InterPro" id="IPR052155">
    <property type="entry name" value="Biofilm_reg_signaling"/>
</dbReference>
<dbReference type="Gene3D" id="3.30.70.270">
    <property type="match status" value="1"/>
</dbReference>
<dbReference type="InterPro" id="IPR000014">
    <property type="entry name" value="PAS"/>
</dbReference>
<accession>A0A4Q7NAV6</accession>
<dbReference type="SUPFAM" id="SSF55785">
    <property type="entry name" value="PYP-like sensor domain (PAS domain)"/>
    <property type="match status" value="2"/>
</dbReference>
<keyword evidence="5" id="KW-1185">Reference proteome</keyword>
<feature type="domain" description="PAC" evidence="2">
    <location>
        <begin position="207"/>
        <end position="259"/>
    </location>
</feature>
<name>A0A4Q7NAV6_9ACTN</name>